<dbReference type="EMBL" id="JAUKPO010000040">
    <property type="protein sequence ID" value="MDO1450985.1"/>
    <property type="molecule type" value="Genomic_DNA"/>
</dbReference>
<reference evidence="2" key="1">
    <citation type="submission" date="2023-07" db="EMBL/GenBank/DDBJ databases">
        <title>The genome sequence of Rhodocytophaga aerolata KACC 12507.</title>
        <authorList>
            <person name="Zhang X."/>
        </authorList>
    </citation>
    <scope>NUCLEOTIDE SEQUENCE</scope>
    <source>
        <strain evidence="2">KACC 12507</strain>
    </source>
</reference>
<dbReference type="Proteomes" id="UP001168528">
    <property type="component" value="Unassembled WGS sequence"/>
</dbReference>
<evidence type="ECO:0000313" key="2">
    <source>
        <dbReference type="EMBL" id="MDO1450985.1"/>
    </source>
</evidence>
<organism evidence="2 3">
    <name type="scientific">Rhodocytophaga aerolata</name>
    <dbReference type="NCBI Taxonomy" id="455078"/>
    <lineage>
        <taxon>Bacteria</taxon>
        <taxon>Pseudomonadati</taxon>
        <taxon>Bacteroidota</taxon>
        <taxon>Cytophagia</taxon>
        <taxon>Cytophagales</taxon>
        <taxon>Rhodocytophagaceae</taxon>
        <taxon>Rhodocytophaga</taxon>
    </lineage>
</organism>
<dbReference type="RefSeq" id="WP_302041785.1">
    <property type="nucleotide sequence ID" value="NZ_JAUKPO010000040.1"/>
</dbReference>
<name>A0ABT8RJC1_9BACT</name>
<comment type="caution">
    <text evidence="2">The sequence shown here is derived from an EMBL/GenBank/DDBJ whole genome shotgun (WGS) entry which is preliminary data.</text>
</comment>
<feature type="signal peptide" evidence="1">
    <location>
        <begin position="1"/>
        <end position="20"/>
    </location>
</feature>
<feature type="chain" id="PRO_5045880828" description="DUF4198 domain-containing protein" evidence="1">
    <location>
        <begin position="21"/>
        <end position="69"/>
    </location>
</feature>
<evidence type="ECO:0000256" key="1">
    <source>
        <dbReference type="SAM" id="SignalP"/>
    </source>
</evidence>
<proteinExistence type="predicted"/>
<accession>A0ABT8RJC1</accession>
<evidence type="ECO:0000313" key="3">
    <source>
        <dbReference type="Proteomes" id="UP001168528"/>
    </source>
</evidence>
<evidence type="ECO:0008006" key="4">
    <source>
        <dbReference type="Google" id="ProtNLM"/>
    </source>
</evidence>
<keyword evidence="3" id="KW-1185">Reference proteome</keyword>
<protein>
    <recommendedName>
        <fullName evidence="4">DUF4198 domain-containing protein</fullName>
    </recommendedName>
</protein>
<sequence>MKIKLLFSVLLLVLYLPLLAQPHALVGTWIKGNPQRGIKETKIISPTQVGCMGMDTKRDTMIYTGFGTS</sequence>
<keyword evidence="1" id="KW-0732">Signal</keyword>
<gene>
    <name evidence="2" type="ORF">Q0590_32220</name>
</gene>